<protein>
    <recommendedName>
        <fullName evidence="5">Calcium-binding protein</fullName>
    </recommendedName>
</protein>
<dbReference type="PANTHER" id="PTHR38340:SF1">
    <property type="entry name" value="S-LAYER PROTEIN"/>
    <property type="match status" value="1"/>
</dbReference>
<dbReference type="PROSITE" id="PS00330">
    <property type="entry name" value="HEMOLYSIN_CALCIUM"/>
    <property type="match status" value="2"/>
</dbReference>
<accession>A0AAE4YGR3</accession>
<comment type="caution">
    <text evidence="3">The sequence shown here is derived from an EMBL/GenBank/DDBJ whole genome shotgun (WGS) entry which is preliminary data.</text>
</comment>
<comment type="subcellular location">
    <subcellularLocation>
        <location evidence="1">Secreted</location>
    </subcellularLocation>
</comment>
<gene>
    <name evidence="3" type="ORF">GV832_18995</name>
</gene>
<dbReference type="PANTHER" id="PTHR38340">
    <property type="entry name" value="S-LAYER PROTEIN"/>
    <property type="match status" value="1"/>
</dbReference>
<evidence type="ECO:0000256" key="1">
    <source>
        <dbReference type="ARBA" id="ARBA00004613"/>
    </source>
</evidence>
<dbReference type="InterPro" id="IPR050557">
    <property type="entry name" value="RTX_toxin/Mannuronan_C5-epim"/>
</dbReference>
<keyword evidence="4" id="KW-1185">Reference proteome</keyword>
<sequence>DRFTPGRGQDAIAGEGGRDILLLTGTPTDYTATRDGDMVRITATAGAGQGSSWLLRSVEVLRFDGGITVSLDHYLPRLDAGTNRVVWAAPGAQVAAEGALVQVLSPNPQSAGSGVMIRAIAADTALGEALGLAGDGAYRSGSGWAGTVAQALAQGALILGAGAIQATTGNDTFCGLDADDLVFGAGGRDRLFGGLGQDSLDGGYGEDRLFGGGGDDLMRGGGGADAFVFGANSGHDVIIDFAPHDRLNLRAWDLPDRAALVALAREEAGALVLHHGADSITLRGLGLGDLDWVLALI</sequence>
<evidence type="ECO:0000313" key="4">
    <source>
        <dbReference type="Proteomes" id="UP001193501"/>
    </source>
</evidence>
<dbReference type="EMBL" id="JAABNR010000029">
    <property type="protein sequence ID" value="NBZ89680.1"/>
    <property type="molecule type" value="Genomic_DNA"/>
</dbReference>
<dbReference type="GO" id="GO:0005576">
    <property type="term" value="C:extracellular region"/>
    <property type="evidence" value="ECO:0007669"/>
    <property type="project" value="UniProtKB-SubCell"/>
</dbReference>
<dbReference type="InterPro" id="IPR011049">
    <property type="entry name" value="Serralysin-like_metalloprot_C"/>
</dbReference>
<dbReference type="GO" id="GO:0005509">
    <property type="term" value="F:calcium ion binding"/>
    <property type="evidence" value="ECO:0007669"/>
    <property type="project" value="InterPro"/>
</dbReference>
<dbReference type="Proteomes" id="UP001193501">
    <property type="component" value="Unassembled WGS sequence"/>
</dbReference>
<keyword evidence="2" id="KW-0964">Secreted</keyword>
<evidence type="ECO:0008006" key="5">
    <source>
        <dbReference type="Google" id="ProtNLM"/>
    </source>
</evidence>
<dbReference type="PRINTS" id="PR00313">
    <property type="entry name" value="CABNDNGRPT"/>
</dbReference>
<proteinExistence type="predicted"/>
<dbReference type="AlphaFoldDB" id="A0AAE4YGR3"/>
<feature type="non-terminal residue" evidence="3">
    <location>
        <position position="1"/>
    </location>
</feature>
<reference evidence="3" key="1">
    <citation type="submission" date="2020-01" db="EMBL/GenBank/DDBJ databases">
        <authorList>
            <person name="Chen W.-M."/>
        </authorList>
    </citation>
    <scope>NUCLEOTIDE SEQUENCE</scope>
    <source>
        <strain evidence="3">CYK-10</strain>
    </source>
</reference>
<organism evidence="3 4">
    <name type="scientific">Stagnihabitans tardus</name>
    <dbReference type="NCBI Taxonomy" id="2699202"/>
    <lineage>
        <taxon>Bacteria</taxon>
        <taxon>Pseudomonadati</taxon>
        <taxon>Pseudomonadota</taxon>
        <taxon>Alphaproteobacteria</taxon>
        <taxon>Rhodobacterales</taxon>
        <taxon>Paracoccaceae</taxon>
        <taxon>Stagnihabitans</taxon>
    </lineage>
</organism>
<dbReference type="Pfam" id="PF00353">
    <property type="entry name" value="HemolysinCabind"/>
    <property type="match status" value="1"/>
</dbReference>
<evidence type="ECO:0000313" key="3">
    <source>
        <dbReference type="EMBL" id="NBZ89680.1"/>
    </source>
</evidence>
<dbReference type="InterPro" id="IPR018511">
    <property type="entry name" value="Hemolysin-typ_Ca-bd_CS"/>
</dbReference>
<dbReference type="SUPFAM" id="SSF51120">
    <property type="entry name" value="beta-Roll"/>
    <property type="match status" value="1"/>
</dbReference>
<name>A0AAE4YGR3_9RHOB</name>
<evidence type="ECO:0000256" key="2">
    <source>
        <dbReference type="ARBA" id="ARBA00022525"/>
    </source>
</evidence>
<dbReference type="Gene3D" id="2.150.10.10">
    <property type="entry name" value="Serralysin-like metalloprotease, C-terminal"/>
    <property type="match status" value="1"/>
</dbReference>
<dbReference type="InterPro" id="IPR001343">
    <property type="entry name" value="Hemolysn_Ca-bd"/>
</dbReference>